<dbReference type="Proteomes" id="UP001156905">
    <property type="component" value="Unassembled WGS sequence"/>
</dbReference>
<evidence type="ECO:0000313" key="2">
    <source>
        <dbReference type="Proteomes" id="UP001156905"/>
    </source>
</evidence>
<protein>
    <submittedName>
        <fullName evidence="1">Uncharacterized protein</fullName>
    </submittedName>
</protein>
<keyword evidence="2" id="KW-1185">Reference proteome</keyword>
<proteinExistence type="predicted"/>
<gene>
    <name evidence="1" type="ORF">GCM10007857_90060</name>
</gene>
<evidence type="ECO:0000313" key="1">
    <source>
        <dbReference type="EMBL" id="GLR92283.1"/>
    </source>
</evidence>
<organism evidence="1 2">
    <name type="scientific">Bradyrhizobium iriomotense</name>
    <dbReference type="NCBI Taxonomy" id="441950"/>
    <lineage>
        <taxon>Bacteria</taxon>
        <taxon>Pseudomonadati</taxon>
        <taxon>Pseudomonadota</taxon>
        <taxon>Alphaproteobacteria</taxon>
        <taxon>Hyphomicrobiales</taxon>
        <taxon>Nitrobacteraceae</taxon>
        <taxon>Bradyrhizobium</taxon>
    </lineage>
</organism>
<reference evidence="2" key="1">
    <citation type="journal article" date="2019" name="Int. J. Syst. Evol. Microbiol.">
        <title>The Global Catalogue of Microorganisms (GCM) 10K type strain sequencing project: providing services to taxonomists for standard genome sequencing and annotation.</title>
        <authorList>
            <consortium name="The Broad Institute Genomics Platform"/>
            <consortium name="The Broad Institute Genome Sequencing Center for Infectious Disease"/>
            <person name="Wu L."/>
            <person name="Ma J."/>
        </authorList>
    </citation>
    <scope>NUCLEOTIDE SEQUENCE [LARGE SCALE GENOMIC DNA]</scope>
    <source>
        <strain evidence="2">NBRC 102520</strain>
    </source>
</reference>
<accession>A0ABQ6BET7</accession>
<comment type="caution">
    <text evidence="1">The sequence shown here is derived from an EMBL/GenBank/DDBJ whole genome shotgun (WGS) entry which is preliminary data.</text>
</comment>
<sequence length="64" mass="7308">MFDVYLNDKHDLLVVPQGAPLPVTGALAKWRKKKTRVIGVSHEIRLAVQKQGYYMRKASDFGKH</sequence>
<name>A0ABQ6BET7_9BRAD</name>
<dbReference type="EMBL" id="BSOW01000080">
    <property type="protein sequence ID" value="GLR92283.1"/>
    <property type="molecule type" value="Genomic_DNA"/>
</dbReference>